<evidence type="ECO:0000313" key="2">
    <source>
        <dbReference type="Proteomes" id="UP000284779"/>
    </source>
</evidence>
<dbReference type="AlphaFoldDB" id="A0A413R5Z1"/>
<comment type="caution">
    <text evidence="1">The sequence shown here is derived from an EMBL/GenBank/DDBJ whole genome shotgun (WGS) entry which is preliminary data.</text>
</comment>
<dbReference type="EMBL" id="QSFD01000010">
    <property type="protein sequence ID" value="RHA17251.1"/>
    <property type="molecule type" value="Genomic_DNA"/>
</dbReference>
<proteinExistence type="predicted"/>
<protein>
    <submittedName>
        <fullName evidence="1">EVE domain-containing protein</fullName>
    </submittedName>
</protein>
<dbReference type="InterPro" id="IPR016181">
    <property type="entry name" value="Acyl_CoA_acyltransferase"/>
</dbReference>
<organism evidence="1 2">
    <name type="scientific">Eubacterium ventriosum</name>
    <dbReference type="NCBI Taxonomy" id="39496"/>
    <lineage>
        <taxon>Bacteria</taxon>
        <taxon>Bacillati</taxon>
        <taxon>Bacillota</taxon>
        <taxon>Clostridia</taxon>
        <taxon>Eubacteriales</taxon>
        <taxon>Eubacteriaceae</taxon>
        <taxon>Eubacterium</taxon>
    </lineage>
</organism>
<accession>A0A413R5Z1</accession>
<gene>
    <name evidence="1" type="ORF">DW944_09990</name>
</gene>
<dbReference type="Proteomes" id="UP000284779">
    <property type="component" value="Unassembled WGS sequence"/>
</dbReference>
<name>A0A413R5Z1_9FIRM</name>
<keyword evidence="2" id="KW-1185">Reference proteome</keyword>
<dbReference type="Gene3D" id="3.40.630.30">
    <property type="match status" value="1"/>
</dbReference>
<evidence type="ECO:0000313" key="1">
    <source>
        <dbReference type="EMBL" id="RHA17251.1"/>
    </source>
</evidence>
<sequence>MQNDLKYEKFVNINLQDSFFNSLKSDYPGFDKWYVSKQDKGEYAYVKYKADGMIEGFLYIKNDGDVVEDVYPILKGNKILKIGTFKINPHKTRLGERFIKIALDHAFSEGYEMCYVTIFSKHKGLINLFEKYGFEKEGTKKSGENIENVYVKRFSKLKNDICKDYPLINKKNVKKYILAIYPKYHTVMFPDSKLCTEKNLVIKDISHTNSIHKVYVCTMGVEKLRKGDIVVLYRTASGSSAEYSSVVTTICVVEEVKKQSEFKNFEDFYNYASSYSVFEREDLYYWYRRGACKAVKMLYNIALPKRIVRHDLINNIGLDRNEYWGFFQLSDDQFDAILKRSQTNLDYFI</sequence>
<dbReference type="RefSeq" id="WP_117971239.1">
    <property type="nucleotide sequence ID" value="NZ_CAUBDO010000009.1"/>
</dbReference>
<dbReference type="SUPFAM" id="SSF55729">
    <property type="entry name" value="Acyl-CoA N-acyltransferases (Nat)"/>
    <property type="match status" value="1"/>
</dbReference>
<reference evidence="1 2" key="1">
    <citation type="submission" date="2018-08" db="EMBL/GenBank/DDBJ databases">
        <title>A genome reference for cultivated species of the human gut microbiota.</title>
        <authorList>
            <person name="Zou Y."/>
            <person name="Xue W."/>
            <person name="Luo G."/>
        </authorList>
    </citation>
    <scope>NUCLEOTIDE SEQUENCE [LARGE SCALE GENOMIC DNA]</scope>
    <source>
        <strain evidence="1 2">AM44-11BH</strain>
    </source>
</reference>